<dbReference type="AlphaFoldDB" id="A0A8S1EYW4"/>
<evidence type="ECO:0000313" key="2">
    <source>
        <dbReference type="Proteomes" id="UP000494206"/>
    </source>
</evidence>
<accession>A0A8S1EYW4</accession>
<dbReference type="EMBL" id="CADEPM010000004">
    <property type="protein sequence ID" value="CAB3404994.1"/>
    <property type="molecule type" value="Genomic_DNA"/>
</dbReference>
<sequence>MFKSVARCFAVFVAMQFAKFIFLVLISSCAAIRCFKGVRVKDNRGPYGLLREHCPRNMTQCMKAVLYDFPVTFAYACADPAVFTNSPDGCIRQGMQEICLCSEWDYCNIIDR</sequence>
<proteinExistence type="predicted"/>
<protein>
    <submittedName>
        <fullName evidence="1">Uncharacterized protein</fullName>
    </submittedName>
</protein>
<name>A0A8S1EYW4_9PELO</name>
<evidence type="ECO:0000313" key="1">
    <source>
        <dbReference type="EMBL" id="CAB3404994.1"/>
    </source>
</evidence>
<reference evidence="1 2" key="1">
    <citation type="submission" date="2020-04" db="EMBL/GenBank/DDBJ databases">
        <authorList>
            <person name="Laetsch R D."/>
            <person name="Stevens L."/>
            <person name="Kumar S."/>
            <person name="Blaxter L. M."/>
        </authorList>
    </citation>
    <scope>NUCLEOTIDE SEQUENCE [LARGE SCALE GENOMIC DNA]</scope>
</reference>
<organism evidence="1 2">
    <name type="scientific">Caenorhabditis bovis</name>
    <dbReference type="NCBI Taxonomy" id="2654633"/>
    <lineage>
        <taxon>Eukaryota</taxon>
        <taxon>Metazoa</taxon>
        <taxon>Ecdysozoa</taxon>
        <taxon>Nematoda</taxon>
        <taxon>Chromadorea</taxon>
        <taxon>Rhabditida</taxon>
        <taxon>Rhabditina</taxon>
        <taxon>Rhabditomorpha</taxon>
        <taxon>Rhabditoidea</taxon>
        <taxon>Rhabditidae</taxon>
        <taxon>Peloderinae</taxon>
        <taxon>Caenorhabditis</taxon>
    </lineage>
</organism>
<keyword evidence="2" id="KW-1185">Reference proteome</keyword>
<dbReference type="Proteomes" id="UP000494206">
    <property type="component" value="Unassembled WGS sequence"/>
</dbReference>
<comment type="caution">
    <text evidence="1">The sequence shown here is derived from an EMBL/GenBank/DDBJ whole genome shotgun (WGS) entry which is preliminary data.</text>
</comment>
<gene>
    <name evidence="1" type="ORF">CBOVIS_LOCUS7247</name>
</gene>